<organism evidence="1">
    <name type="scientific">Rhizophora mucronata</name>
    <name type="common">Asiatic mangrove</name>
    <dbReference type="NCBI Taxonomy" id="61149"/>
    <lineage>
        <taxon>Eukaryota</taxon>
        <taxon>Viridiplantae</taxon>
        <taxon>Streptophyta</taxon>
        <taxon>Embryophyta</taxon>
        <taxon>Tracheophyta</taxon>
        <taxon>Spermatophyta</taxon>
        <taxon>Magnoliopsida</taxon>
        <taxon>eudicotyledons</taxon>
        <taxon>Gunneridae</taxon>
        <taxon>Pentapetalae</taxon>
        <taxon>rosids</taxon>
        <taxon>fabids</taxon>
        <taxon>Malpighiales</taxon>
        <taxon>Rhizophoraceae</taxon>
        <taxon>Rhizophora</taxon>
    </lineage>
</organism>
<name>A0A2P2IY59_RHIMU</name>
<accession>A0A2P2IY59</accession>
<sequence>MERWPMRMFRFDSWTDENLSMMPDPLGFFLLAYI</sequence>
<dbReference type="EMBL" id="GGEC01005676">
    <property type="protein sequence ID" value="MBW86159.1"/>
    <property type="molecule type" value="Transcribed_RNA"/>
</dbReference>
<dbReference type="AlphaFoldDB" id="A0A2P2IY59"/>
<reference evidence="1" key="1">
    <citation type="submission" date="2018-02" db="EMBL/GenBank/DDBJ databases">
        <title>Rhizophora mucronata_Transcriptome.</title>
        <authorList>
            <person name="Meera S.P."/>
            <person name="Sreeshan A."/>
            <person name="Augustine A."/>
        </authorList>
    </citation>
    <scope>NUCLEOTIDE SEQUENCE</scope>
    <source>
        <tissue evidence="1">Leaf</tissue>
    </source>
</reference>
<protein>
    <submittedName>
        <fullName evidence="1">Uncharacterized protein</fullName>
    </submittedName>
</protein>
<proteinExistence type="predicted"/>
<evidence type="ECO:0000313" key="1">
    <source>
        <dbReference type="EMBL" id="MBW86159.1"/>
    </source>
</evidence>